<accession>A3CP82</accession>
<evidence type="ECO:0000313" key="2">
    <source>
        <dbReference type="Proteomes" id="UP000002148"/>
    </source>
</evidence>
<dbReference type="PATRIC" id="fig|388919.9.peg.1517"/>
<dbReference type="HOGENOM" id="CLU_891166_0_0_9"/>
<proteinExistence type="predicted"/>
<dbReference type="AlphaFoldDB" id="A3CP82"/>
<dbReference type="Proteomes" id="UP000002148">
    <property type="component" value="Chromosome"/>
</dbReference>
<dbReference type="EMBL" id="CP000387">
    <property type="protein sequence ID" value="ABN44987.1"/>
    <property type="molecule type" value="Genomic_DNA"/>
</dbReference>
<evidence type="ECO:0000313" key="1">
    <source>
        <dbReference type="EMBL" id="ABN44987.1"/>
    </source>
</evidence>
<gene>
    <name evidence="1" type="ordered locus">SSA_1598</name>
</gene>
<dbReference type="KEGG" id="ssa:SSA_1598"/>
<reference evidence="1 2" key="1">
    <citation type="journal article" date="2007" name="J. Bacteriol.">
        <title>Genome of the opportunistic pathogen Streptococcus sanguinis.</title>
        <authorList>
            <person name="Xu P."/>
            <person name="Alves J.M."/>
            <person name="Kitten T."/>
            <person name="Brown A."/>
            <person name="Chen Z."/>
            <person name="Ozaki L.S."/>
            <person name="Manque P."/>
            <person name="Ge X."/>
            <person name="Serrano M.G."/>
            <person name="Puiu D."/>
            <person name="Hendricks S."/>
            <person name="Wang Y."/>
            <person name="Chaplin M.D."/>
            <person name="Akan D."/>
            <person name="Paik S."/>
            <person name="Peterson D.L."/>
            <person name="Macrina F.L."/>
            <person name="Buck G.A."/>
        </authorList>
    </citation>
    <scope>NUCLEOTIDE SEQUENCE [LARGE SCALE GENOMIC DNA]</scope>
    <source>
        <strain evidence="1 2">SK36</strain>
    </source>
</reference>
<protein>
    <submittedName>
        <fullName evidence="1">Uncharacterized protein</fullName>
    </submittedName>
</protein>
<sequence length="314" mass="36878">MSFKKFSLLLFLFFSAIAAFFIWQHYQDEQTKKEKEDYYNSIYTYSGDYEIGDHIFLGDKGLVAQWVSKNPEEDKEIRKHIKNDPKRKVDYINDDVVTMGERFIIRKNIKTMSREKGESTYRLLIYDTKDQILRKKEIDLLKWLGEKGNDWGLSTVGPTVNKLSNGKEVLTVNIQKYTEKLVNDIPISNTEIKHYYLDLETGEFIDYQPDSQEIKGLFYSFNQGYSGEELPGKQFEKMGIDLNYNTVNFKKEFFKQSENLPIQKEYPKAYKIIQKKNSAYYPTFNKSRSPKDILNSLSPLIPQNSAILQDTEIQ</sequence>
<name>A3CP82_STRSV</name>
<organism evidence="1 2">
    <name type="scientific">Streptococcus sanguinis (strain SK36)</name>
    <dbReference type="NCBI Taxonomy" id="388919"/>
    <lineage>
        <taxon>Bacteria</taxon>
        <taxon>Bacillati</taxon>
        <taxon>Bacillota</taxon>
        <taxon>Bacilli</taxon>
        <taxon>Lactobacillales</taxon>
        <taxon>Streptococcaceae</taxon>
        <taxon>Streptococcus</taxon>
    </lineage>
</organism>
<dbReference type="RefSeq" id="WP_011837239.1">
    <property type="nucleotide sequence ID" value="NC_009009.1"/>
</dbReference>
<dbReference type="eggNOG" id="ENOG5030M1K">
    <property type="taxonomic scope" value="Bacteria"/>
</dbReference>
<dbReference type="STRING" id="388919.SSA_1598"/>
<keyword evidence="2" id="KW-1185">Reference proteome</keyword>